<organism evidence="4 5">
    <name type="scientific">Nonomuraea rubra</name>
    <dbReference type="NCBI Taxonomy" id="46180"/>
    <lineage>
        <taxon>Bacteria</taxon>
        <taxon>Bacillati</taxon>
        <taxon>Actinomycetota</taxon>
        <taxon>Actinomycetes</taxon>
        <taxon>Streptosporangiales</taxon>
        <taxon>Streptosporangiaceae</taxon>
        <taxon>Nonomuraea</taxon>
    </lineage>
</organism>
<evidence type="ECO:0000313" key="4">
    <source>
        <dbReference type="EMBL" id="MBB6555909.1"/>
    </source>
</evidence>
<dbReference type="SUPFAM" id="SSF53681">
    <property type="entry name" value="Aspartate/glutamate racemase"/>
    <property type="match status" value="2"/>
</dbReference>
<dbReference type="RefSeq" id="WP_246547222.1">
    <property type="nucleotide sequence ID" value="NZ_JACHMI010000001.1"/>
</dbReference>
<sequence length="276" mass="29595">MHDPQGRDRPLPGNSSHATPEHGRAATLPPPSMRHLGILAHSTEGAALSFLSFCQEGFQRLGQHDHPDVTLDYIPFGRSMPAWDAGDHDAVRKTLAVSVDRLARAGAEFFICPDNTAHLALERPGPPLALPGLHIAEVVAEQAARDGRTRVGVLGTTYTMEGPVYPRALGSRGIAAEVPDSEDRELVNEIIFNELVNGLFTNDSRAAYVKVVERLAARGCDAVALVCTEIPLLIEPQHSPLPTLDSTRLLSTAAYDVAAGLRPFPSWRGGPEGLTG</sequence>
<accession>A0A7X0P607</accession>
<feature type="region of interest" description="Disordered" evidence="3">
    <location>
        <begin position="1"/>
        <end position="33"/>
    </location>
</feature>
<feature type="compositionally biased region" description="Basic and acidic residues" evidence="3">
    <location>
        <begin position="1"/>
        <end position="10"/>
    </location>
</feature>
<comment type="caution">
    <text evidence="4">The sequence shown here is derived from an EMBL/GenBank/DDBJ whole genome shotgun (WGS) entry which is preliminary data.</text>
</comment>
<dbReference type="PANTHER" id="PTHR21198">
    <property type="entry name" value="GLUTAMATE RACEMASE"/>
    <property type="match status" value="1"/>
</dbReference>
<dbReference type="EC" id="5.1.1.13" evidence="4"/>
<dbReference type="Pfam" id="PF01177">
    <property type="entry name" value="Asp_Glu_race"/>
    <property type="match status" value="1"/>
</dbReference>
<dbReference type="InterPro" id="IPR015942">
    <property type="entry name" value="Asp/Glu/hydantoin_racemase"/>
</dbReference>
<evidence type="ECO:0000313" key="5">
    <source>
        <dbReference type="Proteomes" id="UP000565579"/>
    </source>
</evidence>
<dbReference type="GO" id="GO:0047689">
    <property type="term" value="F:aspartate racemase activity"/>
    <property type="evidence" value="ECO:0007669"/>
    <property type="project" value="UniProtKB-EC"/>
</dbReference>
<dbReference type="InterPro" id="IPR001920">
    <property type="entry name" value="Asp/Glu_race"/>
</dbReference>
<keyword evidence="5" id="KW-1185">Reference proteome</keyword>
<dbReference type="Proteomes" id="UP000565579">
    <property type="component" value="Unassembled WGS sequence"/>
</dbReference>
<dbReference type="InterPro" id="IPR004380">
    <property type="entry name" value="Asp_race"/>
</dbReference>
<gene>
    <name evidence="4" type="ORF">HD593_010704</name>
</gene>
<evidence type="ECO:0000256" key="3">
    <source>
        <dbReference type="SAM" id="MobiDB-lite"/>
    </source>
</evidence>
<reference evidence="4 5" key="1">
    <citation type="submission" date="2020-08" db="EMBL/GenBank/DDBJ databases">
        <title>Sequencing the genomes of 1000 actinobacteria strains.</title>
        <authorList>
            <person name="Klenk H.-P."/>
        </authorList>
    </citation>
    <scope>NUCLEOTIDE SEQUENCE [LARGE SCALE GENOMIC DNA]</scope>
    <source>
        <strain evidence="4 5">DSM 43768</strain>
    </source>
</reference>
<evidence type="ECO:0000256" key="1">
    <source>
        <dbReference type="ARBA" id="ARBA00007847"/>
    </source>
</evidence>
<evidence type="ECO:0000256" key="2">
    <source>
        <dbReference type="ARBA" id="ARBA00023235"/>
    </source>
</evidence>
<dbReference type="EMBL" id="JACHMI010000001">
    <property type="protein sequence ID" value="MBB6555909.1"/>
    <property type="molecule type" value="Genomic_DNA"/>
</dbReference>
<name>A0A7X0P607_9ACTN</name>
<keyword evidence="2 4" id="KW-0413">Isomerase</keyword>
<comment type="similarity">
    <text evidence="1">Belongs to the aspartate/glutamate racemases family.</text>
</comment>
<dbReference type="NCBIfam" id="TIGR00035">
    <property type="entry name" value="asp_race"/>
    <property type="match status" value="1"/>
</dbReference>
<dbReference type="AlphaFoldDB" id="A0A7X0P607"/>
<dbReference type="Gene3D" id="3.40.50.1860">
    <property type="match status" value="2"/>
</dbReference>
<protein>
    <submittedName>
        <fullName evidence="4">Aspartate racemase</fullName>
        <ecNumber evidence="4">5.1.1.13</ecNumber>
    </submittedName>
</protein>
<proteinExistence type="inferred from homology"/>
<dbReference type="PANTHER" id="PTHR21198:SF7">
    <property type="entry name" value="ASPARTATE-GLUTAMATE RACEMASE FAMILY"/>
    <property type="match status" value="1"/>
</dbReference>